<organism evidence="3 4">
    <name type="scientific">Dibothriocephalus latus</name>
    <name type="common">Fish tapeworm</name>
    <name type="synonym">Diphyllobothrium latum</name>
    <dbReference type="NCBI Taxonomy" id="60516"/>
    <lineage>
        <taxon>Eukaryota</taxon>
        <taxon>Metazoa</taxon>
        <taxon>Spiralia</taxon>
        <taxon>Lophotrochozoa</taxon>
        <taxon>Platyhelminthes</taxon>
        <taxon>Cestoda</taxon>
        <taxon>Eucestoda</taxon>
        <taxon>Diphyllobothriidea</taxon>
        <taxon>Diphyllobothriidae</taxon>
        <taxon>Dibothriocephalus</taxon>
    </lineage>
</organism>
<dbReference type="GO" id="GO:0003723">
    <property type="term" value="F:RNA binding"/>
    <property type="evidence" value="ECO:0007669"/>
    <property type="project" value="UniProtKB-UniRule"/>
</dbReference>
<evidence type="ECO:0000256" key="1">
    <source>
        <dbReference type="PROSITE-ProRule" id="PRU00176"/>
    </source>
</evidence>
<dbReference type="EMBL" id="UYRU01066840">
    <property type="protein sequence ID" value="VDN16721.1"/>
    <property type="molecule type" value="Genomic_DNA"/>
</dbReference>
<sequence>MVRPGFAEVIFNSAADAQSAVAQYNGRELDGRPMQVTLATNIPTGALIAPLLTTTNSGILRPSVKPKPTTTTTTSMEVDANAIKHALFHVNTPSAAPLSRRPVDFNVNLF</sequence>
<proteinExistence type="predicted"/>
<dbReference type="Pfam" id="PF00076">
    <property type="entry name" value="RRM_1"/>
    <property type="match status" value="1"/>
</dbReference>
<dbReference type="SUPFAM" id="SSF54928">
    <property type="entry name" value="RNA-binding domain, RBD"/>
    <property type="match status" value="1"/>
</dbReference>
<keyword evidence="4" id="KW-1185">Reference proteome</keyword>
<dbReference type="InterPro" id="IPR000504">
    <property type="entry name" value="RRM_dom"/>
</dbReference>
<dbReference type="InterPro" id="IPR035979">
    <property type="entry name" value="RBD_domain_sf"/>
</dbReference>
<dbReference type="InterPro" id="IPR012677">
    <property type="entry name" value="Nucleotide-bd_a/b_plait_sf"/>
</dbReference>
<dbReference type="OrthoDB" id="346839at2759"/>
<protein>
    <recommendedName>
        <fullName evidence="2">RRM domain-containing protein</fullName>
    </recommendedName>
</protein>
<evidence type="ECO:0000313" key="3">
    <source>
        <dbReference type="EMBL" id="VDN16721.1"/>
    </source>
</evidence>
<feature type="domain" description="RRM" evidence="2">
    <location>
        <begin position="1"/>
        <end position="41"/>
    </location>
</feature>
<gene>
    <name evidence="3" type="ORF">DILT_LOCUS12552</name>
</gene>
<evidence type="ECO:0000259" key="2">
    <source>
        <dbReference type="PROSITE" id="PS50102"/>
    </source>
</evidence>
<dbReference type="AlphaFoldDB" id="A0A3P7MFM0"/>
<accession>A0A3P7MFM0</accession>
<dbReference type="Gene3D" id="3.30.70.330">
    <property type="match status" value="1"/>
</dbReference>
<name>A0A3P7MFM0_DIBLA</name>
<reference evidence="3 4" key="1">
    <citation type="submission" date="2018-11" db="EMBL/GenBank/DDBJ databases">
        <authorList>
            <consortium name="Pathogen Informatics"/>
        </authorList>
    </citation>
    <scope>NUCLEOTIDE SEQUENCE [LARGE SCALE GENOMIC DNA]</scope>
</reference>
<keyword evidence="1" id="KW-0694">RNA-binding</keyword>
<dbReference type="Proteomes" id="UP000281553">
    <property type="component" value="Unassembled WGS sequence"/>
</dbReference>
<dbReference type="PROSITE" id="PS50102">
    <property type="entry name" value="RRM"/>
    <property type="match status" value="1"/>
</dbReference>
<evidence type="ECO:0000313" key="4">
    <source>
        <dbReference type="Proteomes" id="UP000281553"/>
    </source>
</evidence>